<dbReference type="STRING" id="33097.A0A150H2J9"/>
<evidence type="ECO:0000256" key="1">
    <source>
        <dbReference type="SAM" id="MobiDB-lite"/>
    </source>
</evidence>
<feature type="region of interest" description="Disordered" evidence="1">
    <location>
        <begin position="380"/>
        <end position="402"/>
    </location>
</feature>
<feature type="compositionally biased region" description="Low complexity" evidence="1">
    <location>
        <begin position="303"/>
        <end position="316"/>
    </location>
</feature>
<dbReference type="PROSITE" id="PS50969">
    <property type="entry name" value="FCP1"/>
    <property type="match status" value="1"/>
</dbReference>
<dbReference type="Gene3D" id="3.40.50.1000">
    <property type="entry name" value="HAD superfamily/HAD-like"/>
    <property type="match status" value="1"/>
</dbReference>
<keyword evidence="4" id="KW-1185">Reference proteome</keyword>
<dbReference type="PANTHER" id="PTHR12210">
    <property type="entry name" value="DULLARD PROTEIN PHOSPHATASE"/>
    <property type="match status" value="1"/>
</dbReference>
<dbReference type="InterPro" id="IPR023214">
    <property type="entry name" value="HAD_sf"/>
</dbReference>
<name>A0A150H2J9_GONPE</name>
<dbReference type="InterPro" id="IPR004274">
    <property type="entry name" value="FCP1_dom"/>
</dbReference>
<dbReference type="InterPro" id="IPR036412">
    <property type="entry name" value="HAD-like_sf"/>
</dbReference>
<feature type="compositionally biased region" description="Acidic residues" evidence="1">
    <location>
        <begin position="354"/>
        <end position="363"/>
    </location>
</feature>
<feature type="region of interest" description="Disordered" evidence="1">
    <location>
        <begin position="39"/>
        <end position="64"/>
    </location>
</feature>
<protein>
    <recommendedName>
        <fullName evidence="2">FCP1 homology domain-containing protein</fullName>
    </recommendedName>
</protein>
<feature type="domain" description="FCP1 homology" evidence="2">
    <location>
        <begin position="82"/>
        <end position="250"/>
    </location>
</feature>
<dbReference type="OrthoDB" id="277011at2759"/>
<dbReference type="SMART" id="SM00577">
    <property type="entry name" value="CPDc"/>
    <property type="match status" value="1"/>
</dbReference>
<dbReference type="CDD" id="cd07521">
    <property type="entry name" value="HAD_FCP1-like"/>
    <property type="match status" value="1"/>
</dbReference>
<evidence type="ECO:0000313" key="4">
    <source>
        <dbReference type="Proteomes" id="UP000075714"/>
    </source>
</evidence>
<feature type="region of interest" description="Disordered" evidence="1">
    <location>
        <begin position="441"/>
        <end position="479"/>
    </location>
</feature>
<proteinExistence type="predicted"/>
<dbReference type="InterPro" id="IPR050365">
    <property type="entry name" value="TIM50"/>
</dbReference>
<evidence type="ECO:0000259" key="2">
    <source>
        <dbReference type="PROSITE" id="PS50969"/>
    </source>
</evidence>
<organism evidence="3 4">
    <name type="scientific">Gonium pectorale</name>
    <name type="common">Green alga</name>
    <dbReference type="NCBI Taxonomy" id="33097"/>
    <lineage>
        <taxon>Eukaryota</taxon>
        <taxon>Viridiplantae</taxon>
        <taxon>Chlorophyta</taxon>
        <taxon>core chlorophytes</taxon>
        <taxon>Chlorophyceae</taxon>
        <taxon>CS clade</taxon>
        <taxon>Chlamydomonadales</taxon>
        <taxon>Volvocaceae</taxon>
        <taxon>Gonium</taxon>
    </lineage>
</organism>
<feature type="region of interest" description="Disordered" evidence="1">
    <location>
        <begin position="303"/>
        <end position="367"/>
    </location>
</feature>
<dbReference type="EMBL" id="LSYV01000002">
    <property type="protein sequence ID" value="KXZ56301.1"/>
    <property type="molecule type" value="Genomic_DNA"/>
</dbReference>
<feature type="compositionally biased region" description="Polar residues" evidence="1">
    <location>
        <begin position="463"/>
        <end position="472"/>
    </location>
</feature>
<dbReference type="Pfam" id="PF03031">
    <property type="entry name" value="NIF"/>
    <property type="match status" value="1"/>
</dbReference>
<accession>A0A150H2J9</accession>
<sequence>MNTIEDDCAHHALLPEGHSTLYDALPSFDEDLSEDVIVPLSTPPETEPVDETHGGASSSLPATPAERPCTFCPASLPLPPASGPSRVTLVLDLDGTLIASEELNAANSAFLWNPHCGARDPDYEAMGRRVWLRPGVRDFLAAVRPHFEIVLFTAATQNWAAAAIEQLDPSAYLFDVMLHRDHTTSDLMWDYVKDLSRLGRDLARVVIVDDNPLMFMYQPDNALHIGAYEAASAGGPDNVLERVAELLVSKVAVAEDVREVLGPLARAKSCITSTVNAKAAPGTAAEPLAATASCPAADGADSAVAAGAAPGDGSASTEAEFDGSGAAADTDTSCDAADASNSGAECHGAAPEGVEGEEEVQQDEQEHCAGAGDEELEAVDSEDAAHVKHDEEEALPGGDLRCTEGADAAFDWAGESDVPEIFDEHGAAACLGADSSWQQQSCGGYAVDAPAGEDSQDSAAEEQPQQHNSTTESDGHDDFDALMDDAIAEYDSDAYDGQYDVDIPYDAECPAGTAAAVASDGGAANRASDDDVAEAGLQDPLRQPPVGMVLLADLHPCLGSNTSGVSPTALLGSKRARDEDGEEACNAAAPHCRMRPAGFACSALETVQVGSCEL</sequence>
<feature type="compositionally biased region" description="Low complexity" evidence="1">
    <location>
        <begin position="326"/>
        <end position="340"/>
    </location>
</feature>
<dbReference type="SUPFAM" id="SSF56784">
    <property type="entry name" value="HAD-like"/>
    <property type="match status" value="1"/>
</dbReference>
<gene>
    <name evidence="3" type="ORF">GPECTOR_1g265</name>
</gene>
<evidence type="ECO:0000313" key="3">
    <source>
        <dbReference type="EMBL" id="KXZ56301.1"/>
    </source>
</evidence>
<comment type="caution">
    <text evidence="3">The sequence shown here is derived from an EMBL/GenBank/DDBJ whole genome shotgun (WGS) entry which is preliminary data.</text>
</comment>
<dbReference type="Proteomes" id="UP000075714">
    <property type="component" value="Unassembled WGS sequence"/>
</dbReference>
<reference evidence="4" key="1">
    <citation type="journal article" date="2016" name="Nat. Commun.">
        <title>The Gonium pectorale genome demonstrates co-option of cell cycle regulation during the evolution of multicellularity.</title>
        <authorList>
            <person name="Hanschen E.R."/>
            <person name="Marriage T.N."/>
            <person name="Ferris P.J."/>
            <person name="Hamaji T."/>
            <person name="Toyoda A."/>
            <person name="Fujiyama A."/>
            <person name="Neme R."/>
            <person name="Noguchi H."/>
            <person name="Minakuchi Y."/>
            <person name="Suzuki M."/>
            <person name="Kawai-Toyooka H."/>
            <person name="Smith D.R."/>
            <person name="Sparks H."/>
            <person name="Anderson J."/>
            <person name="Bakaric R."/>
            <person name="Luria V."/>
            <person name="Karger A."/>
            <person name="Kirschner M.W."/>
            <person name="Durand P.M."/>
            <person name="Michod R.E."/>
            <person name="Nozaki H."/>
            <person name="Olson B.J."/>
        </authorList>
    </citation>
    <scope>NUCLEOTIDE SEQUENCE [LARGE SCALE GENOMIC DNA]</scope>
    <source>
        <strain evidence="4">NIES-2863</strain>
    </source>
</reference>
<dbReference type="AlphaFoldDB" id="A0A150H2J9"/>